<dbReference type="InterPro" id="IPR036526">
    <property type="entry name" value="C-N_Hydrolase_sf"/>
</dbReference>
<evidence type="ECO:0000313" key="3">
    <source>
        <dbReference type="EMBL" id="KAF2320562.1"/>
    </source>
</evidence>
<dbReference type="GO" id="GO:0033396">
    <property type="term" value="P:beta-alanine biosynthetic process via 3-ureidopropionate"/>
    <property type="evidence" value="ECO:0007669"/>
    <property type="project" value="TreeGrafter"/>
</dbReference>
<dbReference type="InterPro" id="IPR003010">
    <property type="entry name" value="C-N_Hydrolase"/>
</dbReference>
<feature type="domain" description="CN hydrolase" evidence="2">
    <location>
        <begin position="106"/>
        <end position="230"/>
    </location>
</feature>
<name>A0A6A6N306_HEVBR</name>
<dbReference type="SUPFAM" id="SSF48264">
    <property type="entry name" value="Cytochrome P450"/>
    <property type="match status" value="1"/>
</dbReference>
<dbReference type="AlphaFoldDB" id="A0A6A6N306"/>
<evidence type="ECO:0000313" key="4">
    <source>
        <dbReference type="Proteomes" id="UP000467840"/>
    </source>
</evidence>
<evidence type="ECO:0000256" key="1">
    <source>
        <dbReference type="ARBA" id="ARBA00022801"/>
    </source>
</evidence>
<dbReference type="EMBL" id="JAAGAX010000003">
    <property type="protein sequence ID" value="KAF2320562.1"/>
    <property type="molecule type" value="Genomic_DNA"/>
</dbReference>
<dbReference type="Gene3D" id="3.60.110.10">
    <property type="entry name" value="Carbon-nitrogen hydrolase"/>
    <property type="match status" value="1"/>
</dbReference>
<dbReference type="InterPro" id="IPR050345">
    <property type="entry name" value="Aliph_Amidase/BUP"/>
</dbReference>
<keyword evidence="4" id="KW-1185">Reference proteome</keyword>
<dbReference type="PANTHER" id="PTHR43674">
    <property type="entry name" value="NITRILASE C965.09-RELATED"/>
    <property type="match status" value="1"/>
</dbReference>
<dbReference type="GO" id="GO:0004497">
    <property type="term" value="F:monooxygenase activity"/>
    <property type="evidence" value="ECO:0007669"/>
    <property type="project" value="InterPro"/>
</dbReference>
<dbReference type="PANTHER" id="PTHR43674:SF2">
    <property type="entry name" value="BETA-UREIDOPROPIONASE"/>
    <property type="match status" value="1"/>
</dbReference>
<organism evidence="3 4">
    <name type="scientific">Hevea brasiliensis</name>
    <name type="common">Para rubber tree</name>
    <name type="synonym">Siphonia brasiliensis</name>
    <dbReference type="NCBI Taxonomy" id="3981"/>
    <lineage>
        <taxon>Eukaryota</taxon>
        <taxon>Viridiplantae</taxon>
        <taxon>Streptophyta</taxon>
        <taxon>Embryophyta</taxon>
        <taxon>Tracheophyta</taxon>
        <taxon>Spermatophyta</taxon>
        <taxon>Magnoliopsida</taxon>
        <taxon>eudicotyledons</taxon>
        <taxon>Gunneridae</taxon>
        <taxon>Pentapetalae</taxon>
        <taxon>rosids</taxon>
        <taxon>fabids</taxon>
        <taxon>Malpighiales</taxon>
        <taxon>Euphorbiaceae</taxon>
        <taxon>Crotonoideae</taxon>
        <taxon>Micrandreae</taxon>
        <taxon>Hevea</taxon>
    </lineage>
</organism>
<dbReference type="GO" id="GO:0016705">
    <property type="term" value="F:oxidoreductase activity, acting on paired donors, with incorporation or reduction of molecular oxygen"/>
    <property type="evidence" value="ECO:0007669"/>
    <property type="project" value="InterPro"/>
</dbReference>
<dbReference type="Gene3D" id="1.10.630.10">
    <property type="entry name" value="Cytochrome P450"/>
    <property type="match status" value="1"/>
</dbReference>
<proteinExistence type="predicted"/>
<dbReference type="InterPro" id="IPR036396">
    <property type="entry name" value="Cyt_P450_sf"/>
</dbReference>
<reference evidence="3 4" key="1">
    <citation type="journal article" date="2020" name="Mol. Plant">
        <title>The Chromosome-Based Rubber Tree Genome Provides New Insights into Spurge Genome Evolution and Rubber Biosynthesis.</title>
        <authorList>
            <person name="Liu J."/>
            <person name="Shi C."/>
            <person name="Shi C.C."/>
            <person name="Li W."/>
            <person name="Zhang Q.J."/>
            <person name="Zhang Y."/>
            <person name="Li K."/>
            <person name="Lu H.F."/>
            <person name="Shi C."/>
            <person name="Zhu S.T."/>
            <person name="Xiao Z.Y."/>
            <person name="Nan H."/>
            <person name="Yue Y."/>
            <person name="Zhu X.G."/>
            <person name="Wu Y."/>
            <person name="Hong X.N."/>
            <person name="Fan G.Y."/>
            <person name="Tong Y."/>
            <person name="Zhang D."/>
            <person name="Mao C.L."/>
            <person name="Liu Y.L."/>
            <person name="Hao S.J."/>
            <person name="Liu W.Q."/>
            <person name="Lv M.Q."/>
            <person name="Zhang H.B."/>
            <person name="Liu Y."/>
            <person name="Hu-Tang G.R."/>
            <person name="Wang J.P."/>
            <person name="Wang J.H."/>
            <person name="Sun Y.H."/>
            <person name="Ni S.B."/>
            <person name="Chen W.B."/>
            <person name="Zhang X.C."/>
            <person name="Jiao Y.N."/>
            <person name="Eichler E.E."/>
            <person name="Li G.H."/>
            <person name="Liu X."/>
            <person name="Gao L.Z."/>
        </authorList>
    </citation>
    <scope>NUCLEOTIDE SEQUENCE [LARGE SCALE GENOMIC DNA]</scope>
    <source>
        <strain evidence="4">cv. GT1</strain>
        <tissue evidence="3">Leaf</tissue>
    </source>
</reference>
<sequence length="279" mass="31829">MLGSFSAADFFPYVGWIVDRLTGLHARLERNFQEFDVFYQKVIDDHIQKGTKEPGQEDIIDVLLRLERFQTESGTIQFSEDHIKAILMEAWMVPFAFCAKEKRCLLKIAVNICYGRHHPLNWLAFGLNGAEIVFNPSATVGELSEPMWPIEACNAAIANSYFLGLSIVLGLRISPIHSLRVMGSHNIQILGIYGSSHFSAPDASCRPSLSRYKDGLLISEMDLNLCRQLKDKWGFRMTARYKLYADVLAHYLKPDFERKSSLTHCYTKSHPSPRYYANL</sequence>
<dbReference type="Pfam" id="PF00795">
    <property type="entry name" value="CN_hydrolase"/>
    <property type="match status" value="1"/>
</dbReference>
<accession>A0A6A6N306</accession>
<dbReference type="Proteomes" id="UP000467840">
    <property type="component" value="Chromosome 10"/>
</dbReference>
<protein>
    <recommendedName>
        <fullName evidence="2">CN hydrolase domain-containing protein</fullName>
    </recommendedName>
</protein>
<dbReference type="GO" id="GO:0005506">
    <property type="term" value="F:iron ion binding"/>
    <property type="evidence" value="ECO:0007669"/>
    <property type="project" value="InterPro"/>
</dbReference>
<dbReference type="SUPFAM" id="SSF56317">
    <property type="entry name" value="Carbon-nitrogen hydrolase"/>
    <property type="match status" value="1"/>
</dbReference>
<evidence type="ECO:0000259" key="2">
    <source>
        <dbReference type="Pfam" id="PF00795"/>
    </source>
</evidence>
<dbReference type="GO" id="GO:0020037">
    <property type="term" value="F:heme binding"/>
    <property type="evidence" value="ECO:0007669"/>
    <property type="project" value="InterPro"/>
</dbReference>
<comment type="caution">
    <text evidence="3">The sequence shown here is derived from an EMBL/GenBank/DDBJ whole genome shotgun (WGS) entry which is preliminary data.</text>
</comment>
<dbReference type="GO" id="GO:0003837">
    <property type="term" value="F:beta-ureidopropionase activity"/>
    <property type="evidence" value="ECO:0007669"/>
    <property type="project" value="TreeGrafter"/>
</dbReference>
<gene>
    <name evidence="3" type="ORF">GH714_028293</name>
</gene>
<keyword evidence="1" id="KW-0378">Hydrolase</keyword>